<dbReference type="RefSeq" id="WP_180545645.1">
    <property type="nucleotide sequence ID" value="NZ_JACCJZ010000019.1"/>
</dbReference>
<reference evidence="1 2" key="1">
    <citation type="submission" date="2020-07" db="EMBL/GenBank/DDBJ databases">
        <title>isolation of Luteimonas sp. SJ-16.</title>
        <authorList>
            <person name="Huang X.-X."/>
            <person name="Xu L."/>
            <person name="Sun J.-Q."/>
        </authorList>
    </citation>
    <scope>NUCLEOTIDE SEQUENCE [LARGE SCALE GENOMIC DNA]</scope>
    <source>
        <strain evidence="1 2">SJ-16</strain>
    </source>
</reference>
<name>A0A7Z0QRB0_9GAMM</name>
<evidence type="ECO:0000313" key="1">
    <source>
        <dbReference type="EMBL" id="NYZ63417.1"/>
    </source>
</evidence>
<dbReference type="Proteomes" id="UP000589896">
    <property type="component" value="Unassembled WGS sequence"/>
</dbReference>
<dbReference type="EMBL" id="JACCJZ010000019">
    <property type="protein sequence ID" value="NYZ63417.1"/>
    <property type="molecule type" value="Genomic_DNA"/>
</dbReference>
<evidence type="ECO:0000313" key="2">
    <source>
        <dbReference type="Proteomes" id="UP000589896"/>
    </source>
</evidence>
<comment type="caution">
    <text evidence="1">The sequence shown here is derived from an EMBL/GenBank/DDBJ whole genome shotgun (WGS) entry which is preliminary data.</text>
</comment>
<accession>A0A7Z0QRB0</accession>
<keyword evidence="2" id="KW-1185">Reference proteome</keyword>
<gene>
    <name evidence="1" type="ORF">H0E82_11720</name>
</gene>
<sequence>MEGRPKLIAIDHDDYHAEHIGRTHDGRQFILTNPFDPAIGENPGCEFVALYTFDLSGQLIDAKIDSFGPRSSLDDDARRAKYDERLISLGDVSFERVEVAPFSVERFGLEFGLIARPPEEEDDAWAVEMQPGNYMAFFEPWDSGEYDT</sequence>
<dbReference type="AlphaFoldDB" id="A0A7Z0QRB0"/>
<organism evidence="1 2">
    <name type="scientific">Luteimonas deserti</name>
    <dbReference type="NCBI Taxonomy" id="2752306"/>
    <lineage>
        <taxon>Bacteria</taxon>
        <taxon>Pseudomonadati</taxon>
        <taxon>Pseudomonadota</taxon>
        <taxon>Gammaproteobacteria</taxon>
        <taxon>Lysobacterales</taxon>
        <taxon>Lysobacteraceae</taxon>
        <taxon>Luteimonas</taxon>
    </lineage>
</organism>
<protein>
    <submittedName>
        <fullName evidence="1">Uncharacterized protein</fullName>
    </submittedName>
</protein>
<proteinExistence type="predicted"/>